<keyword evidence="2" id="KW-1185">Reference proteome</keyword>
<protein>
    <submittedName>
        <fullName evidence="1">Uncharacterized protein</fullName>
    </submittedName>
</protein>
<sequence length="55" mass="5792">MVPAMSEHVHVRLRRGLGVTEDGALTEESYCRCGATWTKVFVLDDGPGAGTADAG</sequence>
<dbReference type="EMBL" id="BJND01000066">
    <property type="protein sequence ID" value="GEC09189.1"/>
    <property type="molecule type" value="Genomic_DNA"/>
</dbReference>
<gene>
    <name evidence="1" type="ORF">SSP24_68440</name>
</gene>
<organism evidence="1 2">
    <name type="scientific">Streptomyces spinoverrucosus</name>
    <dbReference type="NCBI Taxonomy" id="284043"/>
    <lineage>
        <taxon>Bacteria</taxon>
        <taxon>Bacillati</taxon>
        <taxon>Actinomycetota</taxon>
        <taxon>Actinomycetes</taxon>
        <taxon>Kitasatosporales</taxon>
        <taxon>Streptomycetaceae</taxon>
        <taxon>Streptomyces</taxon>
    </lineage>
</organism>
<dbReference type="AlphaFoldDB" id="A0A4Y3VU40"/>
<evidence type="ECO:0000313" key="1">
    <source>
        <dbReference type="EMBL" id="GEC09189.1"/>
    </source>
</evidence>
<evidence type="ECO:0000313" key="2">
    <source>
        <dbReference type="Proteomes" id="UP000317881"/>
    </source>
</evidence>
<name>A0A4Y3VU40_9ACTN</name>
<comment type="caution">
    <text evidence="1">The sequence shown here is derived from an EMBL/GenBank/DDBJ whole genome shotgun (WGS) entry which is preliminary data.</text>
</comment>
<reference evidence="1 2" key="1">
    <citation type="submission" date="2019-06" db="EMBL/GenBank/DDBJ databases">
        <title>Whole genome shotgun sequence of Streptomyces spinoverrucosus NBRC 14228.</title>
        <authorList>
            <person name="Hosoyama A."/>
            <person name="Uohara A."/>
            <person name="Ohji S."/>
            <person name="Ichikawa N."/>
        </authorList>
    </citation>
    <scope>NUCLEOTIDE SEQUENCE [LARGE SCALE GENOMIC DNA]</scope>
    <source>
        <strain evidence="1 2">NBRC 14228</strain>
    </source>
</reference>
<proteinExistence type="predicted"/>
<dbReference type="Proteomes" id="UP000317881">
    <property type="component" value="Unassembled WGS sequence"/>
</dbReference>
<accession>A0A4Y3VU40</accession>